<dbReference type="PANTHER" id="PTHR42784">
    <property type="entry name" value="PYRANOSE 2-OXIDASE"/>
    <property type="match status" value="1"/>
</dbReference>
<evidence type="ECO:0000313" key="6">
    <source>
        <dbReference type="EMBL" id="CAE0370322.1"/>
    </source>
</evidence>
<name>A0A7S3NMR7_9STRA</name>
<dbReference type="SUPFAM" id="SSF51905">
    <property type="entry name" value="FAD/NAD(P)-binding domain"/>
    <property type="match status" value="1"/>
</dbReference>
<dbReference type="InterPro" id="IPR036188">
    <property type="entry name" value="FAD/NAD-bd_sf"/>
</dbReference>
<dbReference type="GO" id="GO:0016491">
    <property type="term" value="F:oxidoreductase activity"/>
    <property type="evidence" value="ECO:0007669"/>
    <property type="project" value="UniProtKB-KW"/>
</dbReference>
<keyword evidence="3" id="KW-0285">Flavoprotein</keyword>
<reference evidence="6" key="1">
    <citation type="submission" date="2021-01" db="EMBL/GenBank/DDBJ databases">
        <authorList>
            <person name="Corre E."/>
            <person name="Pelletier E."/>
            <person name="Niang G."/>
            <person name="Scheremetjew M."/>
            <person name="Finn R."/>
            <person name="Kale V."/>
            <person name="Holt S."/>
            <person name="Cochrane G."/>
            <person name="Meng A."/>
            <person name="Brown T."/>
            <person name="Cohen L."/>
        </authorList>
    </citation>
    <scope>NUCLEOTIDE SEQUENCE</scope>
    <source>
        <strain evidence="6">CCMP1510</strain>
    </source>
</reference>
<comment type="cofactor">
    <cofactor evidence="1">
        <name>FAD</name>
        <dbReference type="ChEBI" id="CHEBI:57692"/>
    </cofactor>
</comment>
<comment type="similarity">
    <text evidence="2">Belongs to the GMC oxidoreductase family.</text>
</comment>
<keyword evidence="5" id="KW-0560">Oxidoreductase</keyword>
<dbReference type="AlphaFoldDB" id="A0A7S3NMR7"/>
<accession>A0A7S3NMR7</accession>
<sequence>MRVVEADWIVVGSGPSGCAFAGSMGRLEKSHVIVMLESGGDANSKRVCDFPENLTNRPGFQVLPSGPWKECVVHGRLSYVGGGSAMNAGAFIEDSEYWTSDWNSGCEEDIDRQEDWSTESMHLATKRIVEILGGLECSNDWFSQSFVRAIATQDKTATIISNKMDRLPPFSSNSDNTVIAGAPATCFTRLGDRRQATELLVDSTRLLKNTRVRQIEFDQSGRVGLGVKTENGIFVTARRGIVIAAGPEATALLLFRSGLHKGIGLGFRDHPTVSWPVISFQTPPVNSPSYSGFAFFFNTVVISDT</sequence>
<evidence type="ECO:0000256" key="3">
    <source>
        <dbReference type="ARBA" id="ARBA00022630"/>
    </source>
</evidence>
<dbReference type="Gene3D" id="3.50.50.60">
    <property type="entry name" value="FAD/NAD(P)-binding domain"/>
    <property type="match status" value="1"/>
</dbReference>
<evidence type="ECO:0000256" key="5">
    <source>
        <dbReference type="ARBA" id="ARBA00023002"/>
    </source>
</evidence>
<evidence type="ECO:0000256" key="1">
    <source>
        <dbReference type="ARBA" id="ARBA00001974"/>
    </source>
</evidence>
<gene>
    <name evidence="6" type="ORF">ALAG00032_LOCUS11099</name>
</gene>
<dbReference type="PANTHER" id="PTHR42784:SF1">
    <property type="entry name" value="PYRANOSE 2-OXIDASE"/>
    <property type="match status" value="1"/>
</dbReference>
<proteinExistence type="inferred from homology"/>
<evidence type="ECO:0008006" key="7">
    <source>
        <dbReference type="Google" id="ProtNLM"/>
    </source>
</evidence>
<evidence type="ECO:0000256" key="4">
    <source>
        <dbReference type="ARBA" id="ARBA00022827"/>
    </source>
</evidence>
<organism evidence="6">
    <name type="scientific">Aureoumbra lagunensis</name>
    <dbReference type="NCBI Taxonomy" id="44058"/>
    <lineage>
        <taxon>Eukaryota</taxon>
        <taxon>Sar</taxon>
        <taxon>Stramenopiles</taxon>
        <taxon>Ochrophyta</taxon>
        <taxon>Pelagophyceae</taxon>
        <taxon>Pelagomonadales</taxon>
        <taxon>Aureoumbra</taxon>
    </lineage>
</organism>
<evidence type="ECO:0000256" key="2">
    <source>
        <dbReference type="ARBA" id="ARBA00010790"/>
    </source>
</evidence>
<keyword evidence="4" id="KW-0274">FAD</keyword>
<dbReference type="EMBL" id="HBIJ01016648">
    <property type="protein sequence ID" value="CAE0370322.1"/>
    <property type="molecule type" value="Transcribed_RNA"/>
</dbReference>
<protein>
    <recommendedName>
        <fullName evidence="7">Glucose-methanol-choline oxidoreductase N-terminal domain-containing protein</fullName>
    </recommendedName>
</protein>
<dbReference type="InterPro" id="IPR051473">
    <property type="entry name" value="P2Ox-like"/>
</dbReference>